<gene>
    <name evidence="1" type="ORF">GH807_08750</name>
</gene>
<keyword evidence="2" id="KW-1185">Reference proteome</keyword>
<dbReference type="InterPro" id="IPR003374">
    <property type="entry name" value="ApbE-like_sf"/>
</dbReference>
<accession>A0ABR6WKX3</accession>
<organism evidence="1 2">
    <name type="scientific">Acetobacterium tundrae</name>
    <dbReference type="NCBI Taxonomy" id="132932"/>
    <lineage>
        <taxon>Bacteria</taxon>
        <taxon>Bacillati</taxon>
        <taxon>Bacillota</taxon>
        <taxon>Clostridia</taxon>
        <taxon>Eubacteriales</taxon>
        <taxon>Eubacteriaceae</taxon>
        <taxon>Acetobacterium</taxon>
    </lineage>
</organism>
<dbReference type="RefSeq" id="WP_148604504.1">
    <property type="nucleotide sequence ID" value="NZ_RXYB01000014.1"/>
</dbReference>
<dbReference type="Proteomes" id="UP000653358">
    <property type="component" value="Unassembled WGS sequence"/>
</dbReference>
<sequence length="243" mass="26644">MAYEERTYRKQMKSEDLEYFQVLEFESDLFIGIDGKANQPLLSQLVLKEVQQLRKAIFDYNITHPNFIESLIPLKSDRLAVPIVTDMLAAGIMTGVGPMAAVAGAVSKYVGKRLKPYSKEIIVENGGDLLIKTSKTRRIAIHTGNSQFQDLSLKINPREKALGICTSSGVMGHSLSFGKADAVTVLSENIPLADATATALCNRIKKPEDVAKGIEWVNKIPGILGVLILIEDQLGAWGEIELC</sequence>
<evidence type="ECO:0000313" key="1">
    <source>
        <dbReference type="EMBL" id="MBC3797135.1"/>
    </source>
</evidence>
<dbReference type="EMBL" id="WJBB01000008">
    <property type="protein sequence ID" value="MBC3797135.1"/>
    <property type="molecule type" value="Genomic_DNA"/>
</dbReference>
<protein>
    <submittedName>
        <fullName evidence="1">UPF0280 family protein</fullName>
    </submittedName>
</protein>
<dbReference type="Gene3D" id="3.10.520.10">
    <property type="entry name" value="ApbE-like domains"/>
    <property type="match status" value="1"/>
</dbReference>
<dbReference type="SUPFAM" id="SSF143631">
    <property type="entry name" value="ApbE-like"/>
    <property type="match status" value="1"/>
</dbReference>
<name>A0ABR6WKX3_9FIRM</name>
<evidence type="ECO:0000313" key="2">
    <source>
        <dbReference type="Proteomes" id="UP000653358"/>
    </source>
</evidence>
<comment type="caution">
    <text evidence="1">The sequence shown here is derived from an EMBL/GenBank/DDBJ whole genome shotgun (WGS) entry which is preliminary data.</text>
</comment>
<proteinExistence type="predicted"/>
<reference evidence="1 2" key="1">
    <citation type="journal article" date="2020" name="mSystems">
        <title>Defining Genomic and Predicted Metabolic Features of the Acetobacterium Genus.</title>
        <authorList>
            <person name="Ross D.E."/>
            <person name="Marshall C.W."/>
            <person name="Gulliver D."/>
            <person name="May H.D."/>
            <person name="Norman R.S."/>
        </authorList>
    </citation>
    <scope>NUCLEOTIDE SEQUENCE [LARGE SCALE GENOMIC DNA]</scope>
    <source>
        <strain evidence="1 2">DSM 9173</strain>
    </source>
</reference>